<dbReference type="Proteomes" id="UP000277212">
    <property type="component" value="Unassembled WGS sequence"/>
</dbReference>
<accession>A0A3M2RRP2</accession>
<feature type="non-terminal residue" evidence="2">
    <location>
        <position position="111"/>
    </location>
</feature>
<dbReference type="OrthoDB" id="10339098at2759"/>
<keyword evidence="3" id="KW-1185">Reference proteome</keyword>
<feature type="region of interest" description="Disordered" evidence="1">
    <location>
        <begin position="1"/>
        <end position="21"/>
    </location>
</feature>
<gene>
    <name evidence="2" type="ORF">CDV36_012449</name>
</gene>
<organism evidence="2 3">
    <name type="scientific">Fusarium kuroshium</name>
    <dbReference type="NCBI Taxonomy" id="2010991"/>
    <lineage>
        <taxon>Eukaryota</taxon>
        <taxon>Fungi</taxon>
        <taxon>Dikarya</taxon>
        <taxon>Ascomycota</taxon>
        <taxon>Pezizomycotina</taxon>
        <taxon>Sordariomycetes</taxon>
        <taxon>Hypocreomycetidae</taxon>
        <taxon>Hypocreales</taxon>
        <taxon>Nectriaceae</taxon>
        <taxon>Fusarium</taxon>
        <taxon>Fusarium solani species complex</taxon>
    </lineage>
</organism>
<dbReference type="AlphaFoldDB" id="A0A3M2RRP2"/>
<name>A0A3M2RRP2_9HYPO</name>
<sequence>MGFRGQGWASRPVGSGNGEGRIETVDSLSLALGAPTRRGGARWPKTGLRTPCWRFPSSCTLVGAASASASASLSPGRPRLWEALVDRERLAGKAGARPNVGRQVGRLDEEM</sequence>
<proteinExistence type="predicted"/>
<dbReference type="EMBL" id="NKUJ01000313">
    <property type="protein sequence ID" value="RMJ07958.1"/>
    <property type="molecule type" value="Genomic_DNA"/>
</dbReference>
<evidence type="ECO:0000313" key="3">
    <source>
        <dbReference type="Proteomes" id="UP000277212"/>
    </source>
</evidence>
<reference evidence="2 3" key="1">
    <citation type="submission" date="2017-06" db="EMBL/GenBank/DDBJ databases">
        <title>Comparative genomic analysis of Ambrosia Fusariam Clade fungi.</title>
        <authorList>
            <person name="Stajich J.E."/>
            <person name="Carrillo J."/>
            <person name="Kijimoto T."/>
            <person name="Eskalen A."/>
            <person name="O'Donnell K."/>
            <person name="Kasson M."/>
        </authorList>
    </citation>
    <scope>NUCLEOTIDE SEQUENCE [LARGE SCALE GENOMIC DNA]</scope>
    <source>
        <strain evidence="2">UCR3666</strain>
    </source>
</reference>
<evidence type="ECO:0000256" key="1">
    <source>
        <dbReference type="SAM" id="MobiDB-lite"/>
    </source>
</evidence>
<comment type="caution">
    <text evidence="2">The sequence shown here is derived from an EMBL/GenBank/DDBJ whole genome shotgun (WGS) entry which is preliminary data.</text>
</comment>
<protein>
    <submittedName>
        <fullName evidence="2">Uncharacterized protein</fullName>
    </submittedName>
</protein>
<evidence type="ECO:0000313" key="2">
    <source>
        <dbReference type="EMBL" id="RMJ07958.1"/>
    </source>
</evidence>